<proteinExistence type="predicted"/>
<evidence type="ECO:0000313" key="1">
    <source>
        <dbReference type="EMBL" id="MCD7460211.1"/>
    </source>
</evidence>
<sequence length="136" mass="15453">MASSLDIKARKRVFMSSLGKHVKQEGKIVSNGDFLAKNPSDVTEACARHITTNITAVESITEFSDRSDVDMGINICQDELMIIVLYDVRPCIMDEVLKKIRLPTKSSYYLEQYNYSERTPTVARPQQRSSYHCNEA</sequence>
<organism evidence="1 2">
    <name type="scientific">Datura stramonium</name>
    <name type="common">Jimsonweed</name>
    <name type="synonym">Common thornapple</name>
    <dbReference type="NCBI Taxonomy" id="4076"/>
    <lineage>
        <taxon>Eukaryota</taxon>
        <taxon>Viridiplantae</taxon>
        <taxon>Streptophyta</taxon>
        <taxon>Embryophyta</taxon>
        <taxon>Tracheophyta</taxon>
        <taxon>Spermatophyta</taxon>
        <taxon>Magnoliopsida</taxon>
        <taxon>eudicotyledons</taxon>
        <taxon>Gunneridae</taxon>
        <taxon>Pentapetalae</taxon>
        <taxon>asterids</taxon>
        <taxon>lamiids</taxon>
        <taxon>Solanales</taxon>
        <taxon>Solanaceae</taxon>
        <taxon>Solanoideae</taxon>
        <taxon>Datureae</taxon>
        <taxon>Datura</taxon>
    </lineage>
</organism>
<dbReference type="EMBL" id="JACEIK010000641">
    <property type="protein sequence ID" value="MCD7460211.1"/>
    <property type="molecule type" value="Genomic_DNA"/>
</dbReference>
<comment type="caution">
    <text evidence="1">The sequence shown here is derived from an EMBL/GenBank/DDBJ whole genome shotgun (WGS) entry which is preliminary data.</text>
</comment>
<dbReference type="Proteomes" id="UP000823775">
    <property type="component" value="Unassembled WGS sequence"/>
</dbReference>
<evidence type="ECO:0000313" key="2">
    <source>
        <dbReference type="Proteomes" id="UP000823775"/>
    </source>
</evidence>
<keyword evidence="2" id="KW-1185">Reference proteome</keyword>
<accession>A0ABS8SMN2</accession>
<gene>
    <name evidence="1" type="ORF">HAX54_043071</name>
</gene>
<reference evidence="1 2" key="1">
    <citation type="journal article" date="2021" name="BMC Genomics">
        <title>Datura genome reveals duplications of psychoactive alkaloid biosynthetic genes and high mutation rate following tissue culture.</title>
        <authorList>
            <person name="Rajewski A."/>
            <person name="Carter-House D."/>
            <person name="Stajich J."/>
            <person name="Litt A."/>
        </authorList>
    </citation>
    <scope>NUCLEOTIDE SEQUENCE [LARGE SCALE GENOMIC DNA]</scope>
    <source>
        <strain evidence="1">AR-01</strain>
    </source>
</reference>
<protein>
    <submittedName>
        <fullName evidence="1">Uncharacterized protein</fullName>
    </submittedName>
</protein>
<name>A0ABS8SMN2_DATST</name>